<dbReference type="EMBL" id="SNRW01000375">
    <property type="protein sequence ID" value="KAA6401532.1"/>
    <property type="molecule type" value="Genomic_DNA"/>
</dbReference>
<dbReference type="AlphaFoldDB" id="A0A5J4X426"/>
<evidence type="ECO:0000313" key="1">
    <source>
        <dbReference type="EMBL" id="KAA6401532.1"/>
    </source>
</evidence>
<comment type="caution">
    <text evidence="1">The sequence shown here is derived from an EMBL/GenBank/DDBJ whole genome shotgun (WGS) entry which is preliminary data.</text>
</comment>
<reference evidence="1 2" key="1">
    <citation type="submission" date="2019-03" db="EMBL/GenBank/DDBJ databases">
        <title>Single cell metagenomics reveals metabolic interactions within the superorganism composed of flagellate Streblomastix strix and complex community of Bacteroidetes bacteria on its surface.</title>
        <authorList>
            <person name="Treitli S.C."/>
            <person name="Kolisko M."/>
            <person name="Husnik F."/>
            <person name="Keeling P."/>
            <person name="Hampl V."/>
        </authorList>
    </citation>
    <scope>NUCLEOTIDE SEQUENCE [LARGE SCALE GENOMIC DNA]</scope>
    <source>
        <strain evidence="1">ST1C</strain>
    </source>
</reference>
<protein>
    <submittedName>
        <fullName evidence="1">Uncharacterized protein</fullName>
    </submittedName>
</protein>
<sequence length="80" mass="8787">MEQVNTTAKISNNNIRFIEGSYNGGRLKNELTGIKSKISTQKNGITGVHTKAIVLKDQSCCPYIFGLKASDYIIDSGNDY</sequence>
<name>A0A5J4X426_9EUKA</name>
<organism evidence="1 2">
    <name type="scientific">Streblomastix strix</name>
    <dbReference type="NCBI Taxonomy" id="222440"/>
    <lineage>
        <taxon>Eukaryota</taxon>
        <taxon>Metamonada</taxon>
        <taxon>Preaxostyla</taxon>
        <taxon>Oxymonadida</taxon>
        <taxon>Streblomastigidae</taxon>
        <taxon>Streblomastix</taxon>
    </lineage>
</organism>
<accession>A0A5J4X426</accession>
<proteinExistence type="predicted"/>
<dbReference type="Proteomes" id="UP000324800">
    <property type="component" value="Unassembled WGS sequence"/>
</dbReference>
<evidence type="ECO:0000313" key="2">
    <source>
        <dbReference type="Proteomes" id="UP000324800"/>
    </source>
</evidence>
<gene>
    <name evidence="1" type="ORF">EZS28_002942</name>
</gene>